<dbReference type="EMBL" id="BSDI01000010">
    <property type="protein sequence ID" value="GLH97323.1"/>
    <property type="molecule type" value="Genomic_DNA"/>
</dbReference>
<keyword evidence="2" id="KW-1133">Transmembrane helix</keyword>
<comment type="caution">
    <text evidence="3">The sequence shown here is derived from an EMBL/GenBank/DDBJ whole genome shotgun (WGS) entry which is preliminary data.</text>
</comment>
<keyword evidence="2" id="KW-0812">Transmembrane</keyword>
<evidence type="ECO:0000313" key="3">
    <source>
        <dbReference type="EMBL" id="GLH97323.1"/>
    </source>
</evidence>
<reference evidence="3" key="1">
    <citation type="submission" date="2022-12" db="EMBL/GenBank/DDBJ databases">
        <title>New Phytohabitans aurantiacus sp. RD004123 nov., an actinomycete isolated from soil.</title>
        <authorList>
            <person name="Triningsih D.W."/>
            <person name="Harunari E."/>
            <person name="Igarashi Y."/>
        </authorList>
    </citation>
    <scope>NUCLEOTIDE SEQUENCE</scope>
    <source>
        <strain evidence="3">RD004123</strain>
    </source>
</reference>
<feature type="transmembrane region" description="Helical" evidence="2">
    <location>
        <begin position="20"/>
        <end position="43"/>
    </location>
</feature>
<keyword evidence="2" id="KW-0472">Membrane</keyword>
<gene>
    <name evidence="3" type="ORF">Pa4123_25980</name>
</gene>
<accession>A0ABQ5QS49</accession>
<evidence type="ECO:0000313" key="4">
    <source>
        <dbReference type="Proteomes" id="UP001144280"/>
    </source>
</evidence>
<dbReference type="Proteomes" id="UP001144280">
    <property type="component" value="Unassembled WGS sequence"/>
</dbReference>
<evidence type="ECO:0000256" key="1">
    <source>
        <dbReference type="SAM" id="MobiDB-lite"/>
    </source>
</evidence>
<evidence type="ECO:0000256" key="2">
    <source>
        <dbReference type="SAM" id="Phobius"/>
    </source>
</evidence>
<organism evidence="3 4">
    <name type="scientific">Phytohabitans aurantiacus</name>
    <dbReference type="NCBI Taxonomy" id="3016789"/>
    <lineage>
        <taxon>Bacteria</taxon>
        <taxon>Bacillati</taxon>
        <taxon>Actinomycetota</taxon>
        <taxon>Actinomycetes</taxon>
        <taxon>Micromonosporales</taxon>
        <taxon>Micromonosporaceae</taxon>
    </lineage>
</organism>
<proteinExistence type="predicted"/>
<keyword evidence="4" id="KW-1185">Reference proteome</keyword>
<name>A0ABQ5QS49_9ACTN</name>
<sequence length="174" mass="18670">MPETKHPAPATPPATARTTALICTIGGSVVTCAMLMADAFYWTGASKAQLGYQEHGALIGLCAVLFIVGGLAWLIDSVAHWLDDRAEERQQVAQQREDERVDALVDAFAARMLADEARLKATEEQLAQILSSMSVALNQAETRGYDRGWLHGSTGKAPETHATNGSATRPLHSV</sequence>
<feature type="transmembrane region" description="Helical" evidence="2">
    <location>
        <begin position="55"/>
        <end position="75"/>
    </location>
</feature>
<feature type="region of interest" description="Disordered" evidence="1">
    <location>
        <begin position="148"/>
        <end position="174"/>
    </location>
</feature>
<protein>
    <submittedName>
        <fullName evidence="3">Uncharacterized protein</fullName>
    </submittedName>
</protein>